<dbReference type="GO" id="GO:0070143">
    <property type="term" value="P:mitochondrial alanyl-tRNA aminoacylation"/>
    <property type="evidence" value="ECO:0007669"/>
    <property type="project" value="UniProtKB-UniRule"/>
</dbReference>
<keyword evidence="6 12" id="KW-0862">Zinc</keyword>
<dbReference type="EC" id="6.1.1.7" evidence="12"/>
<dbReference type="Gene3D" id="2.40.30.130">
    <property type="match status" value="1"/>
</dbReference>
<dbReference type="Proteomes" id="UP001301350">
    <property type="component" value="Unassembled WGS sequence"/>
</dbReference>
<dbReference type="EMBL" id="JANCYW010000007">
    <property type="protein sequence ID" value="KAK4536034.1"/>
    <property type="molecule type" value="Genomic_DNA"/>
</dbReference>
<evidence type="ECO:0000256" key="12">
    <source>
        <dbReference type="HAMAP-Rule" id="MF_03133"/>
    </source>
</evidence>
<dbReference type="GO" id="GO:0005524">
    <property type="term" value="F:ATP binding"/>
    <property type="evidence" value="ECO:0007669"/>
    <property type="project" value="UniProtKB-UniRule"/>
</dbReference>
<dbReference type="SUPFAM" id="SSF101353">
    <property type="entry name" value="Putative anticodon-binding domain of alanyl-tRNA synthetase (AlaRS)"/>
    <property type="match status" value="1"/>
</dbReference>
<dbReference type="InterPro" id="IPR009000">
    <property type="entry name" value="Transl_B-barrel_sf"/>
</dbReference>
<dbReference type="GO" id="GO:0002161">
    <property type="term" value="F:aminoacyl-tRNA deacylase activity"/>
    <property type="evidence" value="ECO:0007669"/>
    <property type="project" value="TreeGrafter"/>
</dbReference>
<comment type="caution">
    <text evidence="16">The sequence shown here is derived from an EMBL/GenBank/DDBJ whole genome shotgun (WGS) entry which is preliminary data.</text>
</comment>
<dbReference type="SUPFAM" id="SSF55681">
    <property type="entry name" value="Class II aaRS and biotin synthetases"/>
    <property type="match status" value="1"/>
</dbReference>
<evidence type="ECO:0000313" key="17">
    <source>
        <dbReference type="Proteomes" id="UP001301350"/>
    </source>
</evidence>
<comment type="subunit">
    <text evidence="12">Monomer.</text>
</comment>
<keyword evidence="3 12" id="KW-0436">Ligase</keyword>
<proteinExistence type="inferred from homology"/>
<keyword evidence="7 12" id="KW-0067">ATP-binding</keyword>
<evidence type="ECO:0000256" key="9">
    <source>
        <dbReference type="ARBA" id="ARBA00022917"/>
    </source>
</evidence>
<dbReference type="GO" id="GO:0004813">
    <property type="term" value="F:alanine-tRNA ligase activity"/>
    <property type="evidence" value="ECO:0007669"/>
    <property type="project" value="UniProtKB-UniRule"/>
</dbReference>
<evidence type="ECO:0000256" key="14">
    <source>
        <dbReference type="SAM" id="MobiDB-lite"/>
    </source>
</evidence>
<evidence type="ECO:0000256" key="11">
    <source>
        <dbReference type="ARBA" id="ARBA00048300"/>
    </source>
</evidence>
<dbReference type="PANTHER" id="PTHR11777">
    <property type="entry name" value="ALANYL-TRNA SYNTHETASE"/>
    <property type="match status" value="1"/>
</dbReference>
<comment type="domain">
    <text evidence="12">Consists of three domains; the N-terminal catalytic domain, the editing domain and the C-terminal C-Ala domain. The editing domain removes incorrectly charged amino acids, while the C-Ala domain, along with tRNA(Ala), serves as a bridge to cooperatively bring together the editing and aminoacylation centers thus stimulating deacylation of misacylated tRNAs.</text>
</comment>
<keyword evidence="9 12" id="KW-0648">Protein biosynthesis</keyword>
<evidence type="ECO:0000256" key="6">
    <source>
        <dbReference type="ARBA" id="ARBA00022833"/>
    </source>
</evidence>
<keyword evidence="17" id="KW-1185">Reference proteome</keyword>
<evidence type="ECO:0000256" key="10">
    <source>
        <dbReference type="ARBA" id="ARBA00023146"/>
    </source>
</evidence>
<feature type="binding site" evidence="12">
    <location>
        <position position="609"/>
    </location>
    <ligand>
        <name>Zn(2+)</name>
        <dbReference type="ChEBI" id="CHEBI:29105"/>
    </ligand>
</feature>
<reference evidence="16 17" key="1">
    <citation type="submission" date="2022-07" db="EMBL/GenBank/DDBJ databases">
        <title>Genome-wide signatures of adaptation to extreme environments.</title>
        <authorList>
            <person name="Cho C.H."/>
            <person name="Yoon H.S."/>
        </authorList>
    </citation>
    <scope>NUCLEOTIDE SEQUENCE [LARGE SCALE GENOMIC DNA]</scope>
    <source>
        <strain evidence="16 17">DBV 063 E5</strain>
    </source>
</reference>
<evidence type="ECO:0000256" key="13">
    <source>
        <dbReference type="SAM" id="Coils"/>
    </source>
</evidence>
<dbReference type="GO" id="GO:0000049">
    <property type="term" value="F:tRNA binding"/>
    <property type="evidence" value="ECO:0007669"/>
    <property type="project" value="UniProtKB-KW"/>
</dbReference>
<comment type="similarity">
    <text evidence="1">Belongs to the class-II aminoacyl-tRNA synthetase family. Alax-L subfamily.</text>
</comment>
<dbReference type="InterPro" id="IPR012947">
    <property type="entry name" value="tRNA_SAD"/>
</dbReference>
<keyword evidence="5 12" id="KW-0547">Nucleotide-binding</keyword>
<dbReference type="NCBIfam" id="TIGR00344">
    <property type="entry name" value="alaS"/>
    <property type="match status" value="1"/>
</dbReference>
<dbReference type="InterPro" id="IPR018164">
    <property type="entry name" value="Ala-tRNA-synth_IIc_N"/>
</dbReference>
<feature type="binding site" evidence="12">
    <location>
        <position position="724"/>
    </location>
    <ligand>
        <name>Zn(2+)</name>
        <dbReference type="ChEBI" id="CHEBI:29105"/>
    </ligand>
</feature>
<feature type="region of interest" description="Disordered" evidence="14">
    <location>
        <begin position="937"/>
        <end position="969"/>
    </location>
</feature>
<dbReference type="InterPro" id="IPR050058">
    <property type="entry name" value="Ala-tRNA_ligase"/>
</dbReference>
<organism evidence="16 17">
    <name type="scientific">Cyanidium caldarium</name>
    <name type="common">Red alga</name>
    <dbReference type="NCBI Taxonomy" id="2771"/>
    <lineage>
        <taxon>Eukaryota</taxon>
        <taxon>Rhodophyta</taxon>
        <taxon>Bangiophyceae</taxon>
        <taxon>Cyanidiales</taxon>
        <taxon>Cyanidiaceae</taxon>
        <taxon>Cyanidium</taxon>
    </lineage>
</organism>
<evidence type="ECO:0000256" key="5">
    <source>
        <dbReference type="ARBA" id="ARBA00022741"/>
    </source>
</evidence>
<gene>
    <name evidence="16" type="ORF">CDCA_CDCA07G2059</name>
</gene>
<keyword evidence="12" id="KW-0496">Mitochondrion</keyword>
<feature type="coiled-coil region" evidence="13">
    <location>
        <begin position="797"/>
        <end position="831"/>
    </location>
</feature>
<keyword evidence="12" id="KW-0963">Cytoplasm</keyword>
<evidence type="ECO:0000256" key="1">
    <source>
        <dbReference type="ARBA" id="ARBA00008429"/>
    </source>
</evidence>
<dbReference type="AlphaFoldDB" id="A0AAV9IUU0"/>
<dbReference type="InterPro" id="IPR018163">
    <property type="entry name" value="Thr/Ala-tRNA-synth_IIc_edit"/>
</dbReference>
<name>A0AAV9IUU0_CYACA</name>
<feature type="domain" description="Alanyl-transfer RNA synthetases family profile" evidence="15">
    <location>
        <begin position="14"/>
        <end position="767"/>
    </location>
</feature>
<dbReference type="Gene3D" id="3.30.980.10">
    <property type="entry name" value="Threonyl-trna Synthetase, Chain A, domain 2"/>
    <property type="match status" value="1"/>
</dbReference>
<dbReference type="Pfam" id="PF07973">
    <property type="entry name" value="tRNA_SAD"/>
    <property type="match status" value="1"/>
</dbReference>
<dbReference type="SUPFAM" id="SSF55186">
    <property type="entry name" value="ThrRS/AlaRS common domain"/>
    <property type="match status" value="1"/>
</dbReference>
<evidence type="ECO:0000256" key="8">
    <source>
        <dbReference type="ARBA" id="ARBA00022884"/>
    </source>
</evidence>
<feature type="binding site" evidence="12">
    <location>
        <position position="605"/>
    </location>
    <ligand>
        <name>Zn(2+)</name>
        <dbReference type="ChEBI" id="CHEBI:29105"/>
    </ligand>
</feature>
<keyword evidence="4 12" id="KW-0479">Metal-binding</keyword>
<keyword evidence="2 12" id="KW-0820">tRNA-binding</keyword>
<keyword evidence="10 12" id="KW-0030">Aminoacyl-tRNA synthetase</keyword>
<dbReference type="Gene3D" id="3.30.930.10">
    <property type="entry name" value="Bira Bifunctional Protein, Domain 2"/>
    <property type="match status" value="1"/>
</dbReference>
<dbReference type="PANTHER" id="PTHR11777:SF9">
    <property type="entry name" value="ALANINE--TRNA LIGASE, CYTOPLASMIC"/>
    <property type="match status" value="1"/>
</dbReference>
<evidence type="ECO:0000259" key="15">
    <source>
        <dbReference type="PROSITE" id="PS50860"/>
    </source>
</evidence>
<evidence type="ECO:0000313" key="16">
    <source>
        <dbReference type="EMBL" id="KAK4536034.1"/>
    </source>
</evidence>
<dbReference type="InterPro" id="IPR023033">
    <property type="entry name" value="Ala_tRNA_ligase_euk/bac"/>
</dbReference>
<evidence type="ECO:0000256" key="7">
    <source>
        <dbReference type="ARBA" id="ARBA00022840"/>
    </source>
</evidence>
<dbReference type="InterPro" id="IPR002318">
    <property type="entry name" value="Ala-tRNA-lgiase_IIc"/>
</dbReference>
<dbReference type="FunFam" id="3.30.930.10:FF:000011">
    <property type="entry name" value="Alanine--tRNA ligase, cytoplasmic"/>
    <property type="match status" value="1"/>
</dbReference>
<comment type="subcellular location">
    <subcellularLocation>
        <location evidence="12">Mitochondrion</location>
    </subcellularLocation>
    <subcellularLocation>
        <location evidence="12">Cytoplasm</location>
    </subcellularLocation>
</comment>
<dbReference type="PROSITE" id="PS50860">
    <property type="entry name" value="AA_TRNA_LIGASE_II_ALA"/>
    <property type="match status" value="1"/>
</dbReference>
<protein>
    <recommendedName>
        <fullName evidence="12">Alanine--tRNA ligase</fullName>
        <ecNumber evidence="12">6.1.1.7</ecNumber>
    </recommendedName>
    <alternativeName>
        <fullName evidence="12">Alanyl-tRNA synthetase</fullName>
        <shortName evidence="12">AlaRS</shortName>
    </alternativeName>
</protein>
<dbReference type="CDD" id="cd00673">
    <property type="entry name" value="AlaRS_core"/>
    <property type="match status" value="1"/>
</dbReference>
<dbReference type="FunFam" id="3.30.980.10:FF:000004">
    <property type="entry name" value="Alanine--tRNA ligase, cytoplasmic"/>
    <property type="match status" value="1"/>
</dbReference>
<dbReference type="HAMAP" id="MF_00036_B">
    <property type="entry name" value="Ala_tRNA_synth_B"/>
    <property type="match status" value="1"/>
</dbReference>
<dbReference type="GO" id="GO:0005739">
    <property type="term" value="C:mitochondrion"/>
    <property type="evidence" value="ECO:0007669"/>
    <property type="project" value="UniProtKB-SubCell"/>
</dbReference>
<dbReference type="GO" id="GO:0008270">
    <property type="term" value="F:zinc ion binding"/>
    <property type="evidence" value="ECO:0007669"/>
    <property type="project" value="UniProtKB-UniRule"/>
</dbReference>
<keyword evidence="8 12" id="KW-0694">RNA-binding</keyword>
<evidence type="ECO:0000256" key="3">
    <source>
        <dbReference type="ARBA" id="ARBA00022598"/>
    </source>
</evidence>
<evidence type="ECO:0000256" key="2">
    <source>
        <dbReference type="ARBA" id="ARBA00022555"/>
    </source>
</evidence>
<dbReference type="InterPro" id="IPR018162">
    <property type="entry name" value="Ala-tRNA-ligase_IIc_anticod-bd"/>
</dbReference>
<dbReference type="PRINTS" id="PR00980">
    <property type="entry name" value="TRNASYNTHALA"/>
</dbReference>
<dbReference type="Pfam" id="PF01411">
    <property type="entry name" value="tRNA-synt_2c"/>
    <property type="match status" value="1"/>
</dbReference>
<dbReference type="SMART" id="SM00863">
    <property type="entry name" value="tRNA_SAD"/>
    <property type="match status" value="1"/>
</dbReference>
<dbReference type="InterPro" id="IPR018165">
    <property type="entry name" value="Ala-tRNA-synth_IIc_core"/>
</dbReference>
<evidence type="ECO:0000256" key="4">
    <source>
        <dbReference type="ARBA" id="ARBA00022723"/>
    </source>
</evidence>
<accession>A0AAV9IUU0</accession>
<keyword evidence="13" id="KW-0175">Coiled coil</keyword>
<dbReference type="Gene3D" id="3.10.310.40">
    <property type="match status" value="1"/>
</dbReference>
<comment type="function">
    <text evidence="12">Catalyzes the attachment of alanine to tRNA(Ala) in a two-step reaction: alanine is first activated by ATP to form Ala-AMP and then transferred to the acceptor end of tRNA(Ala). Also edits incorrectly charged tRNA(Ala) via its editing domain.</text>
</comment>
<comment type="catalytic activity">
    <reaction evidence="11 12">
        <text>tRNA(Ala) + L-alanine + ATP = L-alanyl-tRNA(Ala) + AMP + diphosphate</text>
        <dbReference type="Rhea" id="RHEA:12540"/>
        <dbReference type="Rhea" id="RHEA-COMP:9657"/>
        <dbReference type="Rhea" id="RHEA-COMP:9923"/>
        <dbReference type="ChEBI" id="CHEBI:30616"/>
        <dbReference type="ChEBI" id="CHEBI:33019"/>
        <dbReference type="ChEBI" id="CHEBI:57972"/>
        <dbReference type="ChEBI" id="CHEBI:78442"/>
        <dbReference type="ChEBI" id="CHEBI:78497"/>
        <dbReference type="ChEBI" id="CHEBI:456215"/>
        <dbReference type="EC" id="6.1.1.7"/>
    </reaction>
</comment>
<dbReference type="SUPFAM" id="SSF50447">
    <property type="entry name" value="Translation proteins"/>
    <property type="match status" value="1"/>
</dbReference>
<sequence>MASAAADGHTARTWPSDRVRQVFMDFFRERGHVFVPSSPVVPHEDPTLLFTNAGMNQFKPQFLGRVDPRSPLYSVKRAYNSQKCIRAGGKHNDLDDVGRDTYHHTFFEMLGNWSFGDYFKAEAIAWAWQLLTEVYGIPGERLYATYFGGDDALQLPADEETRALWLRHLPPGRVLPFGVKDNFWEMGETGPCGPCTEIHYDRVDGRDSAAGAPLVNAGDPSLMEVWNVVLIQYNREPDGSLRRLPARHVDTGMGFERLCSVLQGTDSNYDTDVFAPLFAAIQCETGCSAPYGGRVGRDDAEGVDMAYRVVADHIRTLSFAIADGAVPSNEGRGYVLRRILRRAVRYGQQFLQAPQGFFHRLVPVLVQRLQHVFPELAAKQDMIMTVLADEESSFGLTLKRGLERFRVTANALQAAGQTVLPGHEAFFLYDSMGFPLDLTQILAEERGMTVDAAGYQEEMARQKAQSAAAHRAKMGNAGQLVLGAEQLAALGQRGVPLTDDSSKYVWYENPDAKVCAVYTVEHGWVERVGGDGEALAGVVLDRTPFYAESGGQVADRGRLGDHFRVLQVQAYGGYVLHIGTGSLAVGDVISAQVDYDYRALVAPNHTATHLLNWALRQVLGDVCDQRGSLVDEQKLRFDFSFTRALTTEEVQRVEAECRRLVERDLPVYTAVTSLQQARSVRGLRAVFGETYPDPVRVVSVGVPVEHLLERPQDESWMQYSVELCGGTHLRRTGEARAFCLVEEGAIAKGIRRVAALTGRSAAESIIAARALSCRVLSAMDGPAGDGLSALTEALNAASISAAEKDALRQRLAQLEKERKRQSKALATEREKAWKEAVRQQCADIGSGGGDQRYVVLRVDTEGDKRAMQNLLREAVRRCPTAAQVMLISADAANDAVDVVVMAGEASPPNGNADARRQDTLTSEQWLQATLRAWSGRGGGRERLARGSVSDASQAERVVERARKVAQGEA</sequence>
<comment type="cofactor">
    <cofactor evidence="12">
        <name>Zn(2+)</name>
        <dbReference type="ChEBI" id="CHEBI:29105"/>
    </cofactor>
    <text evidence="12">Binds 1 zinc ion per subunit.</text>
</comment>
<feature type="binding site" evidence="12">
    <location>
        <position position="728"/>
    </location>
    <ligand>
        <name>Zn(2+)</name>
        <dbReference type="ChEBI" id="CHEBI:29105"/>
    </ligand>
</feature>
<dbReference type="InterPro" id="IPR045864">
    <property type="entry name" value="aa-tRNA-synth_II/BPL/LPL"/>
</dbReference>